<dbReference type="AlphaFoldDB" id="A0A9P3Q6K6"/>
<comment type="caution">
    <text evidence="2">The sequence shown here is derived from an EMBL/GenBank/DDBJ whole genome shotgun (WGS) entry which is preliminary data.</text>
</comment>
<dbReference type="EMBL" id="BRZI01000010">
    <property type="protein sequence ID" value="GLD30024.1"/>
    <property type="molecule type" value="Genomic_DNA"/>
</dbReference>
<protein>
    <submittedName>
        <fullName evidence="2">Uncharacterized protein</fullName>
    </submittedName>
</protein>
<proteinExistence type="predicted"/>
<evidence type="ECO:0000313" key="2">
    <source>
        <dbReference type="EMBL" id="GLD30024.1"/>
    </source>
</evidence>
<accession>A0A9P3Q6K6</accession>
<dbReference type="EMBL" id="BRXE01000010">
    <property type="protein sequence ID" value="GLB82263.1"/>
    <property type="molecule type" value="Genomic_DNA"/>
</dbReference>
<dbReference type="InterPro" id="IPR029058">
    <property type="entry name" value="AB_hydrolase_fold"/>
</dbReference>
<evidence type="ECO:0000313" key="1">
    <source>
        <dbReference type="EMBL" id="GLB82263.1"/>
    </source>
</evidence>
<evidence type="ECO:0000313" key="3">
    <source>
        <dbReference type="Proteomes" id="UP001064782"/>
    </source>
</evidence>
<dbReference type="Gene3D" id="3.40.50.1820">
    <property type="entry name" value="alpha/beta hydrolase"/>
    <property type="match status" value="1"/>
</dbReference>
<keyword evidence="3" id="KW-1185">Reference proteome</keyword>
<gene>
    <name evidence="2" type="ORF">Mkiyose1413_19070</name>
    <name evidence="1" type="ORF">SRL2020028_15190</name>
</gene>
<name>A0A9P3Q6K6_9MYCO</name>
<dbReference type="SUPFAM" id="SSF53474">
    <property type="entry name" value="alpha/beta-Hydrolases"/>
    <property type="match status" value="1"/>
</dbReference>
<reference evidence="2" key="1">
    <citation type="submission" date="2022-08" db="EMBL/GenBank/DDBJ databases">
        <title>Mycobacterium kiyosense sp. nov., scotochromogenic slow-glowing species isolated from respiratory specimens.</title>
        <authorList>
            <person name="Fukano H."/>
            <person name="Kazumi Y."/>
            <person name="Sakagami N."/>
            <person name="Ato M."/>
            <person name="Mitarai S."/>
            <person name="Hoshino Y."/>
        </authorList>
    </citation>
    <scope>NUCLEOTIDE SEQUENCE</scope>
    <source>
        <strain evidence="2">1413</strain>
        <strain evidence="1">SRL2020-028</strain>
    </source>
</reference>
<dbReference type="Proteomes" id="UP001165663">
    <property type="component" value="Unassembled WGS sequence"/>
</dbReference>
<sequence>MSLGQRLLDLERHASPVESMWIIFDQHYRNSYVFGAALFPRMKVPQAWYDAGIAQSQSSRSGRRAVLRGEDGAVRPGRVLREDGSTIADTLLLAGADDHYVPLHQLQRQAANLTSARSPVTTRLFTAAEQAGNHCQIGNIGACVSEILAWVDSKCAVKQPV</sequence>
<organism evidence="2 3">
    <name type="scientific">Mycobacterium kiyosense</name>
    <dbReference type="NCBI Taxonomy" id="2871094"/>
    <lineage>
        <taxon>Bacteria</taxon>
        <taxon>Bacillati</taxon>
        <taxon>Actinomycetota</taxon>
        <taxon>Actinomycetes</taxon>
        <taxon>Mycobacteriales</taxon>
        <taxon>Mycobacteriaceae</taxon>
        <taxon>Mycobacterium</taxon>
    </lineage>
</organism>
<dbReference type="Proteomes" id="UP001064782">
    <property type="component" value="Unassembled WGS sequence"/>
</dbReference>